<organism evidence="1 2">
    <name type="scientific">Stentor coeruleus</name>
    <dbReference type="NCBI Taxonomy" id="5963"/>
    <lineage>
        <taxon>Eukaryota</taxon>
        <taxon>Sar</taxon>
        <taxon>Alveolata</taxon>
        <taxon>Ciliophora</taxon>
        <taxon>Postciliodesmatophora</taxon>
        <taxon>Heterotrichea</taxon>
        <taxon>Heterotrichida</taxon>
        <taxon>Stentoridae</taxon>
        <taxon>Stentor</taxon>
    </lineage>
</organism>
<comment type="caution">
    <text evidence="1">The sequence shown here is derived from an EMBL/GenBank/DDBJ whole genome shotgun (WGS) entry which is preliminary data.</text>
</comment>
<dbReference type="Proteomes" id="UP000187209">
    <property type="component" value="Unassembled WGS sequence"/>
</dbReference>
<dbReference type="EMBL" id="MPUH01001720">
    <property type="protein sequence ID" value="OMJ66428.1"/>
    <property type="molecule type" value="Genomic_DNA"/>
</dbReference>
<keyword evidence="2" id="KW-1185">Reference proteome</keyword>
<evidence type="ECO:0000313" key="2">
    <source>
        <dbReference type="Proteomes" id="UP000187209"/>
    </source>
</evidence>
<accession>A0A1R2APG4</accession>
<name>A0A1R2APG4_9CILI</name>
<dbReference type="AlphaFoldDB" id="A0A1R2APG4"/>
<proteinExistence type="predicted"/>
<protein>
    <submittedName>
        <fullName evidence="1">Uncharacterized protein</fullName>
    </submittedName>
</protein>
<sequence>MGCTISRHTERKLSSQIARKIIPKMHRTETLGSILTNNGTYSRMNSSQNPICLNIKIYPQCPKIAYSPLDLSGTQANMLSYDYISDYNYIKDIYSLYSATLSYFMHLVHDACFRTFTITDGIYIMIISFKANPNCNLKYLSKPPFIEIEGILHEDSMKIWTSWKMLMDVVEDILKKNTVKINKCIKKIRKFEEILKDYVEYSLRPQRIEKAMRLCDSAVQVAEDIVRDAKEIAQVSKKFIDGVKDKSLEIEKLAKKALELGVFSGERIVHNIFTN</sequence>
<reference evidence="1 2" key="1">
    <citation type="submission" date="2016-11" db="EMBL/GenBank/DDBJ databases">
        <title>The macronuclear genome of Stentor coeruleus: a giant cell with tiny introns.</title>
        <authorList>
            <person name="Slabodnick M."/>
            <person name="Ruby J.G."/>
            <person name="Reiff S.B."/>
            <person name="Swart E.C."/>
            <person name="Gosai S."/>
            <person name="Prabakaran S."/>
            <person name="Witkowska E."/>
            <person name="Larue G.E."/>
            <person name="Fisher S."/>
            <person name="Freeman R.M."/>
            <person name="Gunawardena J."/>
            <person name="Chu W."/>
            <person name="Stover N.A."/>
            <person name="Gregory B.D."/>
            <person name="Nowacki M."/>
            <person name="Derisi J."/>
            <person name="Roy S.W."/>
            <person name="Marshall W.F."/>
            <person name="Sood P."/>
        </authorList>
    </citation>
    <scope>NUCLEOTIDE SEQUENCE [LARGE SCALE GENOMIC DNA]</scope>
    <source>
        <strain evidence="1">WM001</strain>
    </source>
</reference>
<gene>
    <name evidence="1" type="ORF">SteCoe_36722</name>
</gene>
<evidence type="ECO:0000313" key="1">
    <source>
        <dbReference type="EMBL" id="OMJ66428.1"/>
    </source>
</evidence>